<dbReference type="AlphaFoldDB" id="I7A3Y5"/>
<dbReference type="SUPFAM" id="SSF49899">
    <property type="entry name" value="Concanavalin A-like lectins/glucanases"/>
    <property type="match status" value="1"/>
</dbReference>
<accession>I7A3Y5</accession>
<dbReference type="eggNOG" id="ENOG5030UQ2">
    <property type="taxonomic scope" value="Bacteria"/>
</dbReference>
<organism evidence="1 2">
    <name type="scientific">Melioribacter roseus (strain DSM 23840 / JCM 17771 / VKM B-2668 / P3M-2)</name>
    <dbReference type="NCBI Taxonomy" id="1191523"/>
    <lineage>
        <taxon>Bacteria</taxon>
        <taxon>Pseudomonadati</taxon>
        <taxon>Ignavibacteriota</taxon>
        <taxon>Ignavibacteria</taxon>
        <taxon>Ignavibacteriales</taxon>
        <taxon>Melioribacteraceae</taxon>
        <taxon>Melioribacter</taxon>
    </lineage>
</organism>
<reference evidence="1 2" key="1">
    <citation type="journal article" date="2013" name="PLoS ONE">
        <title>Genomic analysis of Melioribacter roseus, facultatively anaerobic organotrophic bacterium representing a novel deep lineage within Bacteriodetes/Chlorobi group.</title>
        <authorList>
            <person name="Kadnikov V.V."/>
            <person name="Mardanov A.V."/>
            <person name="Podosokorskaya O.A."/>
            <person name="Gavrilov S.N."/>
            <person name="Kublanov I.V."/>
            <person name="Beletsky A.V."/>
            <person name="Bonch-Osmolovskaya E.A."/>
            <person name="Ravin N.V."/>
        </authorList>
    </citation>
    <scope>NUCLEOTIDE SEQUENCE [LARGE SCALE GENOMIC DNA]</scope>
    <source>
        <strain evidence="2">JCM 17771 / P3M-2</strain>
    </source>
</reference>
<gene>
    <name evidence="1" type="ordered locus">MROS_1374</name>
</gene>
<evidence type="ECO:0000313" key="1">
    <source>
        <dbReference type="EMBL" id="AFN74611.1"/>
    </source>
</evidence>
<proteinExistence type="predicted"/>
<sequence length="209" mass="23921">MNKNYCLLILFLGYTLIPAQDTLVWKLNNPDTVGNFKTSYLTDRPSVINTEYGEALIFDGVDDGILVNANPLGNADSFTIEVFFRPDSSSDISNYEQRFIHIKNSDDSRRILIELRLKKNRWTLDTFIKNGDSKCTLIDTSIWHEAGKWYKAALSYTKGIMKHSVNGREGMRGKIDFEPIGDNGTISIGVRQNKKSWFKGIIREIKFIR</sequence>
<dbReference type="Gene3D" id="2.60.120.200">
    <property type="match status" value="1"/>
</dbReference>
<dbReference type="EMBL" id="CP003557">
    <property type="protein sequence ID" value="AFN74611.1"/>
    <property type="molecule type" value="Genomic_DNA"/>
</dbReference>
<evidence type="ECO:0000313" key="2">
    <source>
        <dbReference type="Proteomes" id="UP000009011"/>
    </source>
</evidence>
<dbReference type="InterPro" id="IPR013320">
    <property type="entry name" value="ConA-like_dom_sf"/>
</dbReference>
<dbReference type="OrthoDB" id="851894at2"/>
<dbReference type="STRING" id="1191523.MROS_1374"/>
<keyword evidence="1" id="KW-0449">Lipoprotein</keyword>
<keyword evidence="2" id="KW-1185">Reference proteome</keyword>
<dbReference type="HOGENOM" id="CLU_102467_0_0_10"/>
<dbReference type="Proteomes" id="UP000009011">
    <property type="component" value="Chromosome"/>
</dbReference>
<protein>
    <submittedName>
        <fullName evidence="1">Putative lipoprotein</fullName>
    </submittedName>
</protein>
<dbReference type="Pfam" id="PF13385">
    <property type="entry name" value="Laminin_G_3"/>
    <property type="match status" value="1"/>
</dbReference>
<name>I7A3Y5_MELRP</name>
<dbReference type="KEGG" id="mro:MROS_1374"/>
<dbReference type="RefSeq" id="WP_014856045.1">
    <property type="nucleotide sequence ID" value="NC_018178.1"/>
</dbReference>